<dbReference type="Pfam" id="PF13386">
    <property type="entry name" value="DsbD_2"/>
    <property type="match status" value="1"/>
</dbReference>
<feature type="transmembrane region" description="Helical" evidence="1">
    <location>
        <begin position="45"/>
        <end position="69"/>
    </location>
</feature>
<evidence type="ECO:0000259" key="2">
    <source>
        <dbReference type="Pfam" id="PF13386"/>
    </source>
</evidence>
<keyword evidence="1" id="KW-0472">Membrane</keyword>
<reference evidence="3 4" key="1">
    <citation type="submission" date="2019-01" db="EMBL/GenBank/DDBJ databases">
        <authorList>
            <person name="Chen W.-M."/>
        </authorList>
    </citation>
    <scope>NUCLEOTIDE SEQUENCE [LARGE SCALE GENOMIC DNA]</scope>
    <source>
        <strain evidence="3 4">HPM-16</strain>
    </source>
</reference>
<accession>A0A437Q7T8</accession>
<dbReference type="InterPro" id="IPR039447">
    <property type="entry name" value="UreH-like_TM_dom"/>
</dbReference>
<feature type="transmembrane region" description="Helical" evidence="1">
    <location>
        <begin position="130"/>
        <end position="151"/>
    </location>
</feature>
<feature type="transmembrane region" description="Helical" evidence="1">
    <location>
        <begin position="194"/>
        <end position="216"/>
    </location>
</feature>
<dbReference type="PANTHER" id="PTHR42208">
    <property type="entry name" value="HEAVY METAL TRANSPORTER-RELATED"/>
    <property type="match status" value="1"/>
</dbReference>
<keyword evidence="4" id="KW-1185">Reference proteome</keyword>
<dbReference type="Proteomes" id="UP000282818">
    <property type="component" value="Unassembled WGS sequence"/>
</dbReference>
<evidence type="ECO:0000256" key="1">
    <source>
        <dbReference type="SAM" id="Phobius"/>
    </source>
</evidence>
<dbReference type="EMBL" id="SACQ01000004">
    <property type="protein sequence ID" value="RVU30605.1"/>
    <property type="molecule type" value="Genomic_DNA"/>
</dbReference>
<organism evidence="3 4">
    <name type="scientific">Neptunomonas marina</name>
    <dbReference type="NCBI Taxonomy" id="1815562"/>
    <lineage>
        <taxon>Bacteria</taxon>
        <taxon>Pseudomonadati</taxon>
        <taxon>Pseudomonadota</taxon>
        <taxon>Gammaproteobacteria</taxon>
        <taxon>Oceanospirillales</taxon>
        <taxon>Oceanospirillaceae</taxon>
        <taxon>Neptunomonas</taxon>
    </lineage>
</organism>
<keyword evidence="1" id="KW-0812">Transmembrane</keyword>
<dbReference type="PANTHER" id="PTHR42208:SF1">
    <property type="entry name" value="HEAVY METAL TRANSPORTER"/>
    <property type="match status" value="1"/>
</dbReference>
<evidence type="ECO:0000313" key="4">
    <source>
        <dbReference type="Proteomes" id="UP000282818"/>
    </source>
</evidence>
<gene>
    <name evidence="3" type="ORF">EOE65_09805</name>
</gene>
<proteinExistence type="predicted"/>
<dbReference type="RefSeq" id="WP_127694140.1">
    <property type="nucleotide sequence ID" value="NZ_SACQ01000004.1"/>
</dbReference>
<name>A0A437Q7T8_9GAMM</name>
<dbReference type="AlphaFoldDB" id="A0A437Q7T8"/>
<sequence>MSEPLSVVTAFVLGLLGSAHCMGMCGGIAATIGLRQHQKRIDHLLGYNFGRVISYSIAGALVGSLGFLLKGEILGLALRTFAGLLLIAMGLYIAKWWQGLLQVEKLGGYAWHFIQPFAARLLPVESAKQAITLGFFWGWLPCGLVYSTLLWSATAQSASQSALLMLAFGVGTLPAMLLTGILAQQAQSLLANQYVRSISGLMVIVFGIYTIPFAGLQALL</sequence>
<protein>
    <submittedName>
        <fullName evidence="3">Sulfite exporter TauE/SafE family protein</fullName>
    </submittedName>
</protein>
<feature type="domain" description="Urease accessory protein UreH-like transmembrane" evidence="2">
    <location>
        <begin position="9"/>
        <end position="209"/>
    </location>
</feature>
<comment type="caution">
    <text evidence="3">The sequence shown here is derived from an EMBL/GenBank/DDBJ whole genome shotgun (WGS) entry which is preliminary data.</text>
</comment>
<feature type="transmembrane region" description="Helical" evidence="1">
    <location>
        <begin position="163"/>
        <end position="182"/>
    </location>
</feature>
<feature type="transmembrane region" description="Helical" evidence="1">
    <location>
        <begin position="76"/>
        <end position="94"/>
    </location>
</feature>
<keyword evidence="1" id="KW-1133">Transmembrane helix</keyword>
<evidence type="ECO:0000313" key="3">
    <source>
        <dbReference type="EMBL" id="RVU30605.1"/>
    </source>
</evidence>